<evidence type="ECO:0000256" key="7">
    <source>
        <dbReference type="SAM" id="SignalP"/>
    </source>
</evidence>
<reference evidence="9 10" key="1">
    <citation type="submission" date="2024-08" db="EMBL/GenBank/DDBJ databases">
        <authorList>
            <person name="Will J Nash"/>
            <person name="Angela Man"/>
            <person name="Seanna McTaggart"/>
            <person name="Kendall Baker"/>
            <person name="Tom Barker"/>
            <person name="Leah Catchpole"/>
            <person name="Alex Durrant"/>
            <person name="Karim Gharbi"/>
            <person name="Naomi Irish"/>
            <person name="Gemy Kaithakottil"/>
            <person name="Debby Ku"/>
            <person name="Aaliyah Providence"/>
            <person name="Felix Shaw"/>
            <person name="David Swarbreck"/>
            <person name="Chris Watkins"/>
            <person name="Ann M. McCartney"/>
            <person name="Giulio Formenti"/>
            <person name="Alice Mouton"/>
            <person name="Noel Vella"/>
            <person name="Bjorn M von Reumont"/>
            <person name="Adriana Vella"/>
            <person name="Wilfried Haerty"/>
        </authorList>
    </citation>
    <scope>NUCLEOTIDE SEQUENCE [LARGE SCALE GENOMIC DNA]</scope>
</reference>
<organism evidence="9 10">
    <name type="scientific">Xylocopa violacea</name>
    <name type="common">Violet carpenter bee</name>
    <name type="synonym">Apis violacea</name>
    <dbReference type="NCBI Taxonomy" id="135666"/>
    <lineage>
        <taxon>Eukaryota</taxon>
        <taxon>Metazoa</taxon>
        <taxon>Ecdysozoa</taxon>
        <taxon>Arthropoda</taxon>
        <taxon>Hexapoda</taxon>
        <taxon>Insecta</taxon>
        <taxon>Pterygota</taxon>
        <taxon>Neoptera</taxon>
        <taxon>Endopterygota</taxon>
        <taxon>Hymenoptera</taxon>
        <taxon>Apocrita</taxon>
        <taxon>Aculeata</taxon>
        <taxon>Apoidea</taxon>
        <taxon>Anthophila</taxon>
        <taxon>Apidae</taxon>
        <taxon>Xylocopa</taxon>
        <taxon>Xylocopa</taxon>
    </lineage>
</organism>
<evidence type="ECO:0000256" key="3">
    <source>
        <dbReference type="ARBA" id="ARBA00022525"/>
    </source>
</evidence>
<gene>
    <name evidence="9" type="ORF">XYLVIOL_LOCUS10457</name>
</gene>
<keyword evidence="10" id="KW-1185">Reference proteome</keyword>
<dbReference type="InterPro" id="IPR036084">
    <property type="entry name" value="Ser_inhib-like_sf"/>
</dbReference>
<feature type="domain" description="TIL" evidence="8">
    <location>
        <begin position="26"/>
        <end position="78"/>
    </location>
</feature>
<dbReference type="Gene3D" id="2.10.25.10">
    <property type="entry name" value="Laminin"/>
    <property type="match status" value="1"/>
</dbReference>
<feature type="chain" id="PRO_5045123819" description="TIL domain-containing protein" evidence="7">
    <location>
        <begin position="24"/>
        <end position="78"/>
    </location>
</feature>
<dbReference type="PANTHER" id="PTHR23259">
    <property type="entry name" value="RIDDLE"/>
    <property type="match status" value="1"/>
</dbReference>
<keyword evidence="6" id="KW-1015">Disulfide bond</keyword>
<evidence type="ECO:0000256" key="5">
    <source>
        <dbReference type="ARBA" id="ARBA00022900"/>
    </source>
</evidence>
<evidence type="ECO:0000259" key="8">
    <source>
        <dbReference type="Pfam" id="PF01826"/>
    </source>
</evidence>
<name>A0ABP1PEQ5_XYLVO</name>
<comment type="subcellular location">
    <subcellularLocation>
        <location evidence="1">Secreted</location>
    </subcellularLocation>
</comment>
<keyword evidence="3" id="KW-0964">Secreted</keyword>
<comment type="similarity">
    <text evidence="2">Belongs to the serine protease inhibitor-like (TIL domain-containing) family.</text>
</comment>
<dbReference type="Pfam" id="PF01826">
    <property type="entry name" value="TIL"/>
    <property type="match status" value="1"/>
</dbReference>
<accession>A0ABP1PEQ5</accession>
<dbReference type="InterPro" id="IPR051368">
    <property type="entry name" value="SerProtInhib-TIL_Domain"/>
</dbReference>
<keyword evidence="5" id="KW-0722">Serine protease inhibitor</keyword>
<keyword evidence="7" id="KW-0732">Signal</keyword>
<keyword evidence="4" id="KW-0646">Protease inhibitor</keyword>
<dbReference type="SUPFAM" id="SSF57567">
    <property type="entry name" value="Serine protease inhibitors"/>
    <property type="match status" value="1"/>
</dbReference>
<evidence type="ECO:0000313" key="9">
    <source>
        <dbReference type="EMBL" id="CAL7951302.1"/>
    </source>
</evidence>
<evidence type="ECO:0000256" key="2">
    <source>
        <dbReference type="ARBA" id="ARBA00007611"/>
    </source>
</evidence>
<feature type="signal peptide" evidence="7">
    <location>
        <begin position="1"/>
        <end position="23"/>
    </location>
</feature>
<dbReference type="Proteomes" id="UP001642520">
    <property type="component" value="Unassembled WGS sequence"/>
</dbReference>
<evidence type="ECO:0000256" key="6">
    <source>
        <dbReference type="ARBA" id="ARBA00023157"/>
    </source>
</evidence>
<dbReference type="CDD" id="cd19941">
    <property type="entry name" value="TIL"/>
    <property type="match status" value="1"/>
</dbReference>
<comment type="caution">
    <text evidence="9">The sequence shown here is derived from an EMBL/GenBank/DDBJ whole genome shotgun (WGS) entry which is preliminary data.</text>
</comment>
<dbReference type="InterPro" id="IPR002919">
    <property type="entry name" value="TIL_dom"/>
</dbReference>
<evidence type="ECO:0000256" key="1">
    <source>
        <dbReference type="ARBA" id="ARBA00004613"/>
    </source>
</evidence>
<evidence type="ECO:0000256" key="4">
    <source>
        <dbReference type="ARBA" id="ARBA00022690"/>
    </source>
</evidence>
<evidence type="ECO:0000313" key="10">
    <source>
        <dbReference type="Proteomes" id="UP001642520"/>
    </source>
</evidence>
<dbReference type="PANTHER" id="PTHR23259:SF70">
    <property type="entry name" value="ACCESSORY GLAND PROTEIN ACP62F-RELATED"/>
    <property type="match status" value="1"/>
</dbReference>
<protein>
    <recommendedName>
        <fullName evidence="8">TIL domain-containing protein</fullName>
    </recommendedName>
</protein>
<sequence>MSRFILALLAILAIFSASSMAEAEACPRNEVWNDCGTACPPSCENPNPICTMQCVPSCQCAEGLIRNNRGKCIPRSEC</sequence>
<proteinExistence type="inferred from homology"/>
<dbReference type="EMBL" id="CAXAJV020001301">
    <property type="protein sequence ID" value="CAL7951302.1"/>
    <property type="molecule type" value="Genomic_DNA"/>
</dbReference>